<dbReference type="PANTHER" id="PTHR14418">
    <property type="entry name" value="CONDENSIN COMPLEX SUBUNIT 3-RELATED"/>
    <property type="match status" value="1"/>
</dbReference>
<dbReference type="InterPro" id="IPR027165">
    <property type="entry name" value="CND3"/>
</dbReference>
<evidence type="ECO:0000313" key="11">
    <source>
        <dbReference type="Proteomes" id="UP001153365"/>
    </source>
</evidence>
<keyword evidence="3" id="KW-0158">Chromosome</keyword>
<dbReference type="InterPro" id="IPR016024">
    <property type="entry name" value="ARM-type_fold"/>
</dbReference>
<feature type="region of interest" description="Disordered" evidence="8">
    <location>
        <begin position="1008"/>
        <end position="1130"/>
    </location>
</feature>
<evidence type="ECO:0000256" key="8">
    <source>
        <dbReference type="SAM" id="MobiDB-lite"/>
    </source>
</evidence>
<keyword evidence="11" id="KW-1185">Reference proteome</keyword>
<feature type="compositionally biased region" description="Acidic residues" evidence="8">
    <location>
        <begin position="1110"/>
        <end position="1130"/>
    </location>
</feature>
<keyword evidence="6" id="KW-0226">DNA condensation</keyword>
<evidence type="ECO:0000256" key="5">
    <source>
        <dbReference type="ARBA" id="ARBA00022776"/>
    </source>
</evidence>
<comment type="similarity">
    <text evidence="2">Belongs to the CND3 (condensin subunit 3) family.</text>
</comment>
<dbReference type="AlphaFoldDB" id="A0AAV0BK18"/>
<sequence>MPRQKGTKTSRGSRASKKKDSIDSQEIRKPSEISSKASDRVTKPSSNHPSDEMMTNLSNSILNIFNKSQNSITSHRKLVIHLHSVFLSAIKIRDGEDEDEKASKDSSSRIRLIGERVFTETIYSVLDHLVITKKGVTEADRVIKFLRSFFAFATENEKSSQKDSSDQSPISRFLLHVIKYLNRGFEAKNKIVRYRCCQILAYVVSGLEEIDDSLFSELKEKLMIRVHDKEKDVRQQAAMALMNFRPVVEEEEEDDGEENVNDALIDLMIRDPSSDVRRTVLHGLCEAPTVATLSAVLTRLRDIDPVTRRTVYRDLYLATNIKPEPTLPHDPAKCYTLDQRHLILKGLQDREEGVRKEATNLINCWIRLGYGGNIESFLSKMDLIELASDEEEDEHVKIKLENIERAIKSWVAIGGLNSSLDEESAEESESKKKLEFCSEEWWNNLKPEGAFLLRVVAEHYESQQELVRLDEVMPVVTALAFRIEHNFQDLLDLLNENNPKSLSNEMEQDGDEDETVRRVLKATQKTLVIRELLIVAMMADYGDEIGRRKMFSLLRGLVSDPLLPHSLIPGCLEVLLKLSTGERDFMRVIVELVQELRCNLEPDPNLLNSTRRGKEANGEEEDDDEGEGEASFRGGRNGGIQVAPFTVNPANASLDLRCLTIVKALLERVSGSIKDNTSIFGIVHELIIPAVKCKDGPIRERGILCLGLCCMLDKQMALDSFTIFVQQSQAAEMDLRVKVLKIVIDLLLQHGIAFLAEKGHSSDRVVEFLLHVLDQDSKEIQATAAIGISKLMLSGIVTSSEVLQMLVLVYFSPETCDNQKLRQCLSYFLPVYCFCSSVNQRRMQSMVLPALDVLSGVYDDQEEKVGMLSPIQIAMQLIDWTDPSKVVELPGCQVDWEIHLDTAIEIIKNLYRVKEKDERKMYCQMLAKLNLPDDLECDVKLKGLTILINDLLKRRTSMDSISQNTLKKFKMGLKTKFSSEQLIEMTEEEFKEKEEGSKEVFEFIDQLGQNEEYGNSDEDEDGDEDERNCMKINSDQGGDSDDFSVKVAPKKKSLKKALTAIPSKLRKDSDDESNSNATPRRSSRARVSRKSDQKSLKEQEKLEELIGSSTDEDESNNDDDGNDDDDDGDE</sequence>
<dbReference type="SUPFAM" id="SSF48371">
    <property type="entry name" value="ARM repeat"/>
    <property type="match status" value="1"/>
</dbReference>
<proteinExistence type="inferred from homology"/>
<comment type="subcellular location">
    <subcellularLocation>
        <location evidence="1">Chromosome</location>
    </subcellularLocation>
</comment>
<gene>
    <name evidence="10" type="ORF">PPACK8108_LOCUS20455</name>
</gene>
<evidence type="ECO:0000313" key="10">
    <source>
        <dbReference type="EMBL" id="CAH7685863.1"/>
    </source>
</evidence>
<comment type="caution">
    <text evidence="10">The sequence shown here is derived from an EMBL/GenBank/DDBJ whole genome shotgun (WGS) entry which is preliminary data.</text>
</comment>
<dbReference type="Pfam" id="PF12719">
    <property type="entry name" value="Cnd3"/>
    <property type="match status" value="1"/>
</dbReference>
<dbReference type="GO" id="GO:0051301">
    <property type="term" value="P:cell division"/>
    <property type="evidence" value="ECO:0007669"/>
    <property type="project" value="UniProtKB-KW"/>
</dbReference>
<organism evidence="10 11">
    <name type="scientific">Phakopsora pachyrhizi</name>
    <name type="common">Asian soybean rust disease fungus</name>
    <dbReference type="NCBI Taxonomy" id="170000"/>
    <lineage>
        <taxon>Eukaryota</taxon>
        <taxon>Fungi</taxon>
        <taxon>Dikarya</taxon>
        <taxon>Basidiomycota</taxon>
        <taxon>Pucciniomycotina</taxon>
        <taxon>Pucciniomycetes</taxon>
        <taxon>Pucciniales</taxon>
        <taxon>Phakopsoraceae</taxon>
        <taxon>Phakopsora</taxon>
    </lineage>
</organism>
<feature type="compositionally biased region" description="Basic and acidic residues" evidence="8">
    <location>
        <begin position="18"/>
        <end position="42"/>
    </location>
</feature>
<evidence type="ECO:0000256" key="4">
    <source>
        <dbReference type="ARBA" id="ARBA00022618"/>
    </source>
</evidence>
<dbReference type="InterPro" id="IPR011989">
    <property type="entry name" value="ARM-like"/>
</dbReference>
<dbReference type="Proteomes" id="UP001153365">
    <property type="component" value="Unassembled WGS sequence"/>
</dbReference>
<accession>A0AAV0BK18</accession>
<name>A0AAV0BK18_PHAPC</name>
<evidence type="ECO:0000256" key="1">
    <source>
        <dbReference type="ARBA" id="ARBA00004286"/>
    </source>
</evidence>
<feature type="compositionally biased region" description="Acidic residues" evidence="8">
    <location>
        <begin position="1014"/>
        <end position="1026"/>
    </location>
</feature>
<dbReference type="InterPro" id="IPR025977">
    <property type="entry name" value="Cnd3_C"/>
</dbReference>
<dbReference type="GO" id="GO:0007076">
    <property type="term" value="P:mitotic chromosome condensation"/>
    <property type="evidence" value="ECO:0007669"/>
    <property type="project" value="InterPro"/>
</dbReference>
<keyword evidence="5" id="KW-0498">Mitosis</keyword>
<evidence type="ECO:0000256" key="3">
    <source>
        <dbReference type="ARBA" id="ARBA00022454"/>
    </source>
</evidence>
<feature type="region of interest" description="Disordered" evidence="8">
    <location>
        <begin position="607"/>
        <end position="636"/>
    </location>
</feature>
<evidence type="ECO:0000256" key="2">
    <source>
        <dbReference type="ARBA" id="ARBA00006533"/>
    </source>
</evidence>
<dbReference type="PANTHER" id="PTHR14418:SF5">
    <property type="entry name" value="CONDENSIN COMPLEX SUBUNIT 3"/>
    <property type="match status" value="1"/>
</dbReference>
<feature type="region of interest" description="Disordered" evidence="8">
    <location>
        <begin position="1"/>
        <end position="54"/>
    </location>
</feature>
<dbReference type="GO" id="GO:0000796">
    <property type="term" value="C:condensin complex"/>
    <property type="evidence" value="ECO:0007669"/>
    <property type="project" value="InterPro"/>
</dbReference>
<keyword evidence="7" id="KW-0131">Cell cycle</keyword>
<feature type="domain" description="Nuclear condensin complex subunit 3 C-terminal" evidence="9">
    <location>
        <begin position="657"/>
        <end position="931"/>
    </location>
</feature>
<reference evidence="10" key="1">
    <citation type="submission" date="2022-06" db="EMBL/GenBank/DDBJ databases">
        <authorList>
            <consortium name="SYNGENTA / RWTH Aachen University"/>
        </authorList>
    </citation>
    <scope>NUCLEOTIDE SEQUENCE</scope>
</reference>
<dbReference type="EMBL" id="CALTRL010005754">
    <property type="protein sequence ID" value="CAH7685863.1"/>
    <property type="molecule type" value="Genomic_DNA"/>
</dbReference>
<evidence type="ECO:0000256" key="6">
    <source>
        <dbReference type="ARBA" id="ARBA00023067"/>
    </source>
</evidence>
<evidence type="ECO:0000256" key="7">
    <source>
        <dbReference type="ARBA" id="ARBA00023306"/>
    </source>
</evidence>
<feature type="compositionally biased region" description="Polar residues" evidence="8">
    <location>
        <begin position="43"/>
        <end position="54"/>
    </location>
</feature>
<keyword evidence="4" id="KW-0132">Cell division</keyword>
<feature type="compositionally biased region" description="Acidic residues" evidence="8">
    <location>
        <begin position="618"/>
        <end position="628"/>
    </location>
</feature>
<dbReference type="Gene3D" id="1.25.10.10">
    <property type="entry name" value="Leucine-rich Repeat Variant"/>
    <property type="match status" value="1"/>
</dbReference>
<protein>
    <submittedName>
        <fullName evidence="10">Nuclear condensing complex subunits, C-term domain-domain-containing protein</fullName>
    </submittedName>
</protein>
<dbReference type="GO" id="GO:0000793">
    <property type="term" value="C:condensed chromosome"/>
    <property type="evidence" value="ECO:0007669"/>
    <property type="project" value="TreeGrafter"/>
</dbReference>
<feature type="compositionally biased region" description="Basic and acidic residues" evidence="8">
    <location>
        <begin position="1089"/>
        <end position="1104"/>
    </location>
</feature>
<evidence type="ECO:0000259" key="9">
    <source>
        <dbReference type="Pfam" id="PF12719"/>
    </source>
</evidence>